<name>A0ABV1RQB1_9BACT</name>
<dbReference type="Proteomes" id="UP001476807">
    <property type="component" value="Unassembled WGS sequence"/>
</dbReference>
<organism evidence="1 2">
    <name type="scientific">Pontibacter populi</name>
    <dbReference type="NCBI Taxonomy" id="890055"/>
    <lineage>
        <taxon>Bacteria</taxon>
        <taxon>Pseudomonadati</taxon>
        <taxon>Bacteroidota</taxon>
        <taxon>Cytophagia</taxon>
        <taxon>Cytophagales</taxon>
        <taxon>Hymenobacteraceae</taxon>
        <taxon>Pontibacter</taxon>
    </lineage>
</organism>
<evidence type="ECO:0000313" key="1">
    <source>
        <dbReference type="EMBL" id="MER2996563.1"/>
    </source>
</evidence>
<sequence>MRFILLLVVLLKADLVMGQEVAVAKDKAELYVAGKFPDNLPEPGHTTTIAGSKTAIEKQPTTLGNTTETERLKLWVAHKAFSTKKVLGFTLKQRGNYKLEVLTMQGTIVAVLAEGFGQEKEELMFQFKGENLPVGTYIGRLITDSEVTSTRFVLK</sequence>
<evidence type="ECO:0008006" key="3">
    <source>
        <dbReference type="Google" id="ProtNLM"/>
    </source>
</evidence>
<protein>
    <recommendedName>
        <fullName evidence="3">T9SS C-terminal target domain-containing protein</fullName>
    </recommendedName>
</protein>
<comment type="caution">
    <text evidence="1">The sequence shown here is derived from an EMBL/GenBank/DDBJ whole genome shotgun (WGS) entry which is preliminary data.</text>
</comment>
<accession>A0ABV1RQB1</accession>
<keyword evidence="2" id="KW-1185">Reference proteome</keyword>
<dbReference type="EMBL" id="JBEOKT010000002">
    <property type="protein sequence ID" value="MER2996563.1"/>
    <property type="molecule type" value="Genomic_DNA"/>
</dbReference>
<dbReference type="RefSeq" id="WP_350410874.1">
    <property type="nucleotide sequence ID" value="NZ_JBEOKT010000002.1"/>
</dbReference>
<evidence type="ECO:0000313" key="2">
    <source>
        <dbReference type="Proteomes" id="UP001476807"/>
    </source>
</evidence>
<gene>
    <name evidence="1" type="ORF">ABS362_03350</name>
</gene>
<reference evidence="1 2" key="1">
    <citation type="submission" date="2024-06" db="EMBL/GenBank/DDBJ databases">
        <title>Pontibacter populi HYL7-15.</title>
        <authorList>
            <person name="Kim M.K."/>
        </authorList>
    </citation>
    <scope>NUCLEOTIDE SEQUENCE [LARGE SCALE GENOMIC DNA]</scope>
    <source>
        <strain evidence="1 2">HYL7-15</strain>
    </source>
</reference>
<proteinExistence type="predicted"/>